<keyword evidence="3" id="KW-1185">Reference proteome</keyword>
<evidence type="ECO:0000313" key="3">
    <source>
        <dbReference type="Proteomes" id="UP000291084"/>
    </source>
</evidence>
<reference evidence="2 3" key="1">
    <citation type="journal article" date="2015" name="Sci. Rep.">
        <title>The power of single molecule real-time sequencing technology in the de novo assembly of a eukaryotic genome.</title>
        <authorList>
            <person name="Sakai H."/>
            <person name="Naito K."/>
            <person name="Ogiso-Tanaka E."/>
            <person name="Takahashi Y."/>
            <person name="Iseki K."/>
            <person name="Muto C."/>
            <person name="Satou K."/>
            <person name="Teruya K."/>
            <person name="Shiroma A."/>
            <person name="Shimoji M."/>
            <person name="Hirano T."/>
            <person name="Itoh T."/>
            <person name="Kaga A."/>
            <person name="Tomooka N."/>
        </authorList>
    </citation>
    <scope>NUCLEOTIDE SEQUENCE [LARGE SCALE GENOMIC DNA]</scope>
    <source>
        <strain evidence="3">cv. Shumari</strain>
    </source>
</reference>
<accession>A0A0S3R0J1</accession>
<dbReference type="Proteomes" id="UP000291084">
    <property type="component" value="Chromosome 1"/>
</dbReference>
<gene>
    <name evidence="2" type="primary">Vigan.01G173600</name>
    <name evidence="2" type="ORF">VIGAN_01173600</name>
</gene>
<organism evidence="2 3">
    <name type="scientific">Vigna angularis var. angularis</name>
    <dbReference type="NCBI Taxonomy" id="157739"/>
    <lineage>
        <taxon>Eukaryota</taxon>
        <taxon>Viridiplantae</taxon>
        <taxon>Streptophyta</taxon>
        <taxon>Embryophyta</taxon>
        <taxon>Tracheophyta</taxon>
        <taxon>Spermatophyta</taxon>
        <taxon>Magnoliopsida</taxon>
        <taxon>eudicotyledons</taxon>
        <taxon>Gunneridae</taxon>
        <taxon>Pentapetalae</taxon>
        <taxon>rosids</taxon>
        <taxon>fabids</taxon>
        <taxon>Fabales</taxon>
        <taxon>Fabaceae</taxon>
        <taxon>Papilionoideae</taxon>
        <taxon>50 kb inversion clade</taxon>
        <taxon>NPAAA clade</taxon>
        <taxon>indigoferoid/millettioid clade</taxon>
        <taxon>Phaseoleae</taxon>
        <taxon>Vigna</taxon>
    </lineage>
</organism>
<name>A0A0S3R0J1_PHAAN</name>
<evidence type="ECO:0000256" key="1">
    <source>
        <dbReference type="SAM" id="MobiDB-lite"/>
    </source>
</evidence>
<protein>
    <submittedName>
        <fullName evidence="2">Uncharacterized protein</fullName>
    </submittedName>
</protein>
<sequence>MQPLIVQNYVELLGSFIQGNQTVASLLNYTLNSRKKLCICIFIYSVMCKKRNTSIDLPQGSLPSSTSQEVQSKPKQNIS</sequence>
<dbReference type="AlphaFoldDB" id="A0A0S3R0J1"/>
<proteinExistence type="predicted"/>
<dbReference type="EMBL" id="AP015034">
    <property type="protein sequence ID" value="BAT74133.1"/>
    <property type="molecule type" value="Genomic_DNA"/>
</dbReference>
<evidence type="ECO:0000313" key="2">
    <source>
        <dbReference type="EMBL" id="BAT74133.1"/>
    </source>
</evidence>
<feature type="compositionally biased region" description="Polar residues" evidence="1">
    <location>
        <begin position="61"/>
        <end position="79"/>
    </location>
</feature>
<feature type="region of interest" description="Disordered" evidence="1">
    <location>
        <begin position="55"/>
        <end position="79"/>
    </location>
</feature>